<dbReference type="Proteomes" id="UP000198211">
    <property type="component" value="Unassembled WGS sequence"/>
</dbReference>
<organism evidence="1 2">
    <name type="scientific">Phytophthora megakarya</name>
    <dbReference type="NCBI Taxonomy" id="4795"/>
    <lineage>
        <taxon>Eukaryota</taxon>
        <taxon>Sar</taxon>
        <taxon>Stramenopiles</taxon>
        <taxon>Oomycota</taxon>
        <taxon>Peronosporomycetes</taxon>
        <taxon>Peronosporales</taxon>
        <taxon>Peronosporaceae</taxon>
        <taxon>Phytophthora</taxon>
    </lineage>
</organism>
<gene>
    <name evidence="1" type="ORF">PHMEG_00020275</name>
</gene>
<dbReference type="EMBL" id="NBNE01003577">
    <property type="protein sequence ID" value="OWZ07345.1"/>
    <property type="molecule type" value="Genomic_DNA"/>
</dbReference>
<evidence type="ECO:0000313" key="2">
    <source>
        <dbReference type="Proteomes" id="UP000198211"/>
    </source>
</evidence>
<name>A0A225VPT8_9STRA</name>
<dbReference type="OrthoDB" id="127299at2759"/>
<dbReference type="AlphaFoldDB" id="A0A225VPT8"/>
<comment type="caution">
    <text evidence="1">The sequence shown here is derived from an EMBL/GenBank/DDBJ whole genome shotgun (WGS) entry which is preliminary data.</text>
</comment>
<sequence>MTLRYTQEAKKFRRASSSEVETIKDRLDLSLDEIKCQYHSYRKKSGVSEDYTELKRILQDNSNRIRDV</sequence>
<reference evidence="2" key="1">
    <citation type="submission" date="2017-03" db="EMBL/GenBank/DDBJ databases">
        <title>Phytopthora megakarya and P. palmivora, two closely related causual agents of cacao black pod achieved similar genome size and gene model numbers by different mechanisms.</title>
        <authorList>
            <person name="Ali S."/>
            <person name="Shao J."/>
            <person name="Larry D.J."/>
            <person name="Kronmiller B."/>
            <person name="Shen D."/>
            <person name="Strem M.D."/>
            <person name="Melnick R.L."/>
            <person name="Guiltinan M.J."/>
            <person name="Tyler B.M."/>
            <person name="Meinhardt L.W."/>
            <person name="Bailey B.A."/>
        </authorList>
    </citation>
    <scope>NUCLEOTIDE SEQUENCE [LARGE SCALE GENOMIC DNA]</scope>
    <source>
        <strain evidence="2">zdho120</strain>
    </source>
</reference>
<evidence type="ECO:0000313" key="1">
    <source>
        <dbReference type="EMBL" id="OWZ07345.1"/>
    </source>
</evidence>
<accession>A0A225VPT8</accession>
<keyword evidence="2" id="KW-1185">Reference proteome</keyword>
<proteinExistence type="predicted"/>
<protein>
    <submittedName>
        <fullName evidence="1">Uncharacterized protein</fullName>
    </submittedName>
</protein>